<feature type="non-terminal residue" evidence="5">
    <location>
        <position position="206"/>
    </location>
</feature>
<keyword evidence="1" id="KW-0863">Zinc-finger</keyword>
<feature type="compositionally biased region" description="Polar residues" evidence="2">
    <location>
        <begin position="77"/>
        <end position="88"/>
    </location>
</feature>
<reference evidence="5" key="1">
    <citation type="submission" date="2025-08" db="UniProtKB">
        <authorList>
            <consortium name="RefSeq"/>
        </authorList>
    </citation>
    <scope>IDENTIFICATION</scope>
    <source>
        <tissue evidence="5">Adult</tissue>
    </source>
</reference>
<organism evidence="4 5">
    <name type="scientific">Bactrocera dorsalis</name>
    <name type="common">Oriental fruit fly</name>
    <name type="synonym">Dacus dorsalis</name>
    <dbReference type="NCBI Taxonomy" id="27457"/>
    <lineage>
        <taxon>Eukaryota</taxon>
        <taxon>Metazoa</taxon>
        <taxon>Ecdysozoa</taxon>
        <taxon>Arthropoda</taxon>
        <taxon>Hexapoda</taxon>
        <taxon>Insecta</taxon>
        <taxon>Pterygota</taxon>
        <taxon>Neoptera</taxon>
        <taxon>Endopterygota</taxon>
        <taxon>Diptera</taxon>
        <taxon>Brachycera</taxon>
        <taxon>Muscomorpha</taxon>
        <taxon>Tephritoidea</taxon>
        <taxon>Tephritidae</taxon>
        <taxon>Bactrocera</taxon>
        <taxon>Bactrocera</taxon>
    </lineage>
</organism>
<dbReference type="PROSITE" id="PS50157">
    <property type="entry name" value="ZINC_FINGER_C2H2_2"/>
    <property type="match status" value="1"/>
</dbReference>
<protein>
    <submittedName>
        <fullName evidence="5">Zinc finger protein 423 homolog</fullName>
    </submittedName>
</protein>
<dbReference type="InterPro" id="IPR013087">
    <property type="entry name" value="Znf_C2H2_type"/>
</dbReference>
<dbReference type="GeneID" id="125779238"/>
<proteinExistence type="predicted"/>
<evidence type="ECO:0000313" key="4">
    <source>
        <dbReference type="Proteomes" id="UP001652620"/>
    </source>
</evidence>
<evidence type="ECO:0000313" key="5">
    <source>
        <dbReference type="RefSeq" id="XP_049315833.1"/>
    </source>
</evidence>
<dbReference type="RefSeq" id="XP_049315833.1">
    <property type="nucleotide sequence ID" value="XM_049459876.1"/>
</dbReference>
<dbReference type="Proteomes" id="UP001652620">
    <property type="component" value="Chromosome 6"/>
</dbReference>
<name>A0ABM3K2Y3_BACDO</name>
<evidence type="ECO:0000256" key="1">
    <source>
        <dbReference type="PROSITE-ProRule" id="PRU00042"/>
    </source>
</evidence>
<keyword evidence="1" id="KW-0479">Metal-binding</keyword>
<feature type="compositionally biased region" description="Basic and acidic residues" evidence="2">
    <location>
        <begin position="104"/>
        <end position="113"/>
    </location>
</feature>
<accession>A0ABM3K2Y3</accession>
<feature type="domain" description="C2H2-type" evidence="3">
    <location>
        <begin position="186"/>
        <end position="206"/>
    </location>
</feature>
<evidence type="ECO:0000256" key="2">
    <source>
        <dbReference type="SAM" id="MobiDB-lite"/>
    </source>
</evidence>
<sequence length="206" mass="23381">MAVKMLYRGPSSRLENLIEKIQATKEIETSDIYSTQTSSNYSPSVSDGTLTPNSVQNHEHITPHLAHIQTMQYFPQQRSDGGVNQNENQGKRVNIDGNEMGGNEDAKPTEKSSAETLNTTKLEESNVNSNIQHKRQVRLHRQHLYHHGEYHTAKLVTKLRKIERVATKFDKLTGDGIKGSNVDGSYQCQFCEKSFPRLGYLKKHEQ</sequence>
<evidence type="ECO:0000259" key="3">
    <source>
        <dbReference type="PROSITE" id="PS50157"/>
    </source>
</evidence>
<keyword evidence="1" id="KW-0862">Zinc</keyword>
<feature type="region of interest" description="Disordered" evidence="2">
    <location>
        <begin position="77"/>
        <end position="121"/>
    </location>
</feature>
<keyword evidence="4" id="KW-1185">Reference proteome</keyword>
<gene>
    <name evidence="5" type="primary">LOC125779238</name>
</gene>